<evidence type="ECO:0000313" key="3">
    <source>
        <dbReference type="EMBL" id="KAF7266249.1"/>
    </source>
</evidence>
<dbReference type="PANTHER" id="PTHR10338">
    <property type="entry name" value="INTER-ALPHA-TRYPSIN INHIBITOR HEAVY CHAIN FAMILY MEMBER"/>
    <property type="match status" value="1"/>
</dbReference>
<feature type="domain" description="VWFA" evidence="1">
    <location>
        <begin position="281"/>
        <end position="444"/>
    </location>
</feature>
<organism evidence="3 4">
    <name type="scientific">Rhynchophorus ferrugineus</name>
    <name type="common">Red palm weevil</name>
    <name type="synonym">Curculio ferrugineus</name>
    <dbReference type="NCBI Taxonomy" id="354439"/>
    <lineage>
        <taxon>Eukaryota</taxon>
        <taxon>Metazoa</taxon>
        <taxon>Ecdysozoa</taxon>
        <taxon>Arthropoda</taxon>
        <taxon>Hexapoda</taxon>
        <taxon>Insecta</taxon>
        <taxon>Pterygota</taxon>
        <taxon>Neoptera</taxon>
        <taxon>Endopterygota</taxon>
        <taxon>Coleoptera</taxon>
        <taxon>Polyphaga</taxon>
        <taxon>Cucujiformia</taxon>
        <taxon>Curculionidae</taxon>
        <taxon>Dryophthorinae</taxon>
        <taxon>Rhynchophorus</taxon>
    </lineage>
</organism>
<dbReference type="Pfam" id="PF13519">
    <property type="entry name" value="VWA_2"/>
    <property type="match status" value="1"/>
</dbReference>
<gene>
    <name evidence="3" type="ORF">GWI33_020432</name>
</gene>
<evidence type="ECO:0000259" key="1">
    <source>
        <dbReference type="PROSITE" id="PS50234"/>
    </source>
</evidence>
<keyword evidence="4" id="KW-1185">Reference proteome</keyword>
<dbReference type="PANTHER" id="PTHR10338:SF108">
    <property type="entry name" value="INTER-ALPHA-TRYPSIN INHIBITOR HEAVY CHAIN H4-LIKE PROTEIN"/>
    <property type="match status" value="1"/>
</dbReference>
<dbReference type="InterPro" id="IPR013694">
    <property type="entry name" value="VIT"/>
</dbReference>
<reference evidence="3" key="1">
    <citation type="submission" date="2020-08" db="EMBL/GenBank/DDBJ databases">
        <title>Genome sequencing and assembly of the red palm weevil Rhynchophorus ferrugineus.</title>
        <authorList>
            <person name="Dias G.B."/>
            <person name="Bergman C.M."/>
            <person name="Manee M."/>
        </authorList>
    </citation>
    <scope>NUCLEOTIDE SEQUENCE</scope>
    <source>
        <strain evidence="3">AA-2017</strain>
        <tissue evidence="3">Whole larva</tissue>
    </source>
</reference>
<dbReference type="Gene3D" id="3.40.50.410">
    <property type="entry name" value="von Willebrand factor, type A domain"/>
    <property type="match status" value="1"/>
</dbReference>
<name>A0A834M5W0_RHYFE</name>
<dbReference type="PROSITE" id="PS51468">
    <property type="entry name" value="VIT"/>
    <property type="match status" value="1"/>
</dbReference>
<dbReference type="InterPro" id="IPR036465">
    <property type="entry name" value="vWFA_dom_sf"/>
</dbReference>
<comment type="caution">
    <text evidence="3">The sequence shown here is derived from an EMBL/GenBank/DDBJ whole genome shotgun (WGS) entry which is preliminary data.</text>
</comment>
<proteinExistence type="predicted"/>
<sequence length="444" mass="49854">MNILYQCNLVNVFTKMDGDDDWVVIEAPPKLLSTRIETNVENRYAKTLIVSKVENDKDKAQEVTFSIVTPDQAFISGFTLEIDGKKYVSKVQEKEEAKKTYDMEVSKGRGTAHVATSTRDSNRFTVSINIEPRSKAAFYLKYEELLARKDNKYEIILNMNPGQFVEDFQVEVNIKEARPIKFVKVPCLRSGNEAIQDNSNLDPEANVQMTSETDATVKFKPSVEKQKSLMKYLQGKTNGLSGQFVVQYDVIRDPQGGEVLIDESGYFVHFFAPELPPLNKQVIFVLDVSGSMHGRKIEQLKQAMDKILNELKPEDSFSIIEFNATVSVWDIALVEVTYQKSCESCYYSVDSQKPEEVNKTAPLSFKATPEMIDNAHRVITKLEASGGTDIHGSLEVGLEIINRTEADDTLQPIVIFLTDGEPTAGITNTTAILSKVCNEHKIFS</sequence>
<dbReference type="OrthoDB" id="299997at2759"/>
<dbReference type="GO" id="GO:0032991">
    <property type="term" value="C:protein-containing complex"/>
    <property type="evidence" value="ECO:0007669"/>
    <property type="project" value="UniProtKB-ARBA"/>
</dbReference>
<dbReference type="Pfam" id="PF13768">
    <property type="entry name" value="VWA_3"/>
    <property type="match status" value="1"/>
</dbReference>
<dbReference type="InterPro" id="IPR002035">
    <property type="entry name" value="VWF_A"/>
</dbReference>
<dbReference type="Pfam" id="PF08487">
    <property type="entry name" value="VIT"/>
    <property type="match status" value="1"/>
</dbReference>
<dbReference type="SMART" id="SM00609">
    <property type="entry name" value="VIT"/>
    <property type="match status" value="1"/>
</dbReference>
<dbReference type="SUPFAM" id="SSF53300">
    <property type="entry name" value="vWA-like"/>
    <property type="match status" value="1"/>
</dbReference>
<evidence type="ECO:0000313" key="4">
    <source>
        <dbReference type="Proteomes" id="UP000625711"/>
    </source>
</evidence>
<dbReference type="EMBL" id="JAACXV010014551">
    <property type="protein sequence ID" value="KAF7266249.1"/>
    <property type="molecule type" value="Genomic_DNA"/>
</dbReference>
<protein>
    <submittedName>
        <fullName evidence="3">Uncharacterized protein</fullName>
    </submittedName>
</protein>
<dbReference type="PROSITE" id="PS50234">
    <property type="entry name" value="VWFA"/>
    <property type="match status" value="1"/>
</dbReference>
<evidence type="ECO:0000259" key="2">
    <source>
        <dbReference type="PROSITE" id="PS51468"/>
    </source>
</evidence>
<dbReference type="InterPro" id="IPR050934">
    <property type="entry name" value="ITIH"/>
</dbReference>
<feature type="domain" description="VIT" evidence="2">
    <location>
        <begin position="15"/>
        <end position="144"/>
    </location>
</feature>
<accession>A0A834M5W0</accession>
<dbReference type="Proteomes" id="UP000625711">
    <property type="component" value="Unassembled WGS sequence"/>
</dbReference>
<dbReference type="AlphaFoldDB" id="A0A834M5W0"/>